<reference evidence="5" key="1">
    <citation type="submission" date="2023-06" db="EMBL/GenBank/DDBJ databases">
        <authorList>
            <person name="Jiang Y."/>
            <person name="Liu Q."/>
        </authorList>
    </citation>
    <scope>NUCLEOTIDE SEQUENCE</scope>
    <source>
        <strain evidence="5">CGMCC 1.12090</strain>
    </source>
</reference>
<protein>
    <submittedName>
        <fullName evidence="5">AraC family transcriptional regulator</fullName>
    </submittedName>
</protein>
<dbReference type="RefSeq" id="WP_301812843.1">
    <property type="nucleotide sequence ID" value="NZ_JAUJZH010000017.1"/>
</dbReference>
<keyword evidence="1" id="KW-0805">Transcription regulation</keyword>
<dbReference type="EMBL" id="JAUKVY010000017">
    <property type="protein sequence ID" value="MDO1535067.1"/>
    <property type="molecule type" value="Genomic_DNA"/>
</dbReference>
<dbReference type="PANTHER" id="PTHR47894">
    <property type="entry name" value="HTH-TYPE TRANSCRIPTIONAL REGULATOR GADX"/>
    <property type="match status" value="1"/>
</dbReference>
<evidence type="ECO:0000256" key="2">
    <source>
        <dbReference type="ARBA" id="ARBA00023125"/>
    </source>
</evidence>
<dbReference type="InterPro" id="IPR032687">
    <property type="entry name" value="AraC-type_N"/>
</dbReference>
<dbReference type="PROSITE" id="PS01124">
    <property type="entry name" value="HTH_ARAC_FAMILY_2"/>
    <property type="match status" value="1"/>
</dbReference>
<dbReference type="InterPro" id="IPR009057">
    <property type="entry name" value="Homeodomain-like_sf"/>
</dbReference>
<comment type="caution">
    <text evidence="5">The sequence shown here is derived from an EMBL/GenBank/DDBJ whole genome shotgun (WGS) entry which is preliminary data.</text>
</comment>
<dbReference type="Pfam" id="PF12625">
    <property type="entry name" value="Arabinose_bd"/>
    <property type="match status" value="1"/>
</dbReference>
<dbReference type="InterPro" id="IPR018060">
    <property type="entry name" value="HTH_AraC"/>
</dbReference>
<proteinExistence type="predicted"/>
<dbReference type="Proteomes" id="UP001169027">
    <property type="component" value="Unassembled WGS sequence"/>
</dbReference>
<sequence>MFAAEGLDVPSLLRDCGFDATGLDRPEARFPADDISQLWQLAVARSGKATLGLSRELAARHGNLDTLGHAMTCSPYLHAGLERLARYLAVVSDAATFELDAEPRGHWLVLGHVGSRRPVPRQRVEYGMLTMLVLCGWLTRRELRPLAVEFVYPAPSSEAPHRAAFGCAIRFGAAANRLLLADADMRAAIPSQHPALAALHERLLDEQLISLADSTISRRVCAEIARRLPAGEPRRQDVAAGLGVTERTLQRRLQAESNSYQALLDQTRRELAQQYLADRRHTLTDVADLLGFVDSSNFFRACKRWFGLPPAQYRARCLDGGTVPS</sequence>
<keyword evidence="6" id="KW-1185">Reference proteome</keyword>
<keyword evidence="2" id="KW-0238">DNA-binding</keyword>
<gene>
    <name evidence="5" type="ORF">Q2T77_22485</name>
</gene>
<dbReference type="SMART" id="SM00342">
    <property type="entry name" value="HTH_ARAC"/>
    <property type="match status" value="1"/>
</dbReference>
<evidence type="ECO:0000256" key="1">
    <source>
        <dbReference type="ARBA" id="ARBA00023015"/>
    </source>
</evidence>
<evidence type="ECO:0000256" key="3">
    <source>
        <dbReference type="ARBA" id="ARBA00023163"/>
    </source>
</evidence>
<feature type="domain" description="HTH araC/xylS-type" evidence="4">
    <location>
        <begin position="218"/>
        <end position="316"/>
    </location>
</feature>
<accession>A0ABT8SA27</accession>
<evidence type="ECO:0000259" key="4">
    <source>
        <dbReference type="PROSITE" id="PS01124"/>
    </source>
</evidence>
<dbReference type="SUPFAM" id="SSF46689">
    <property type="entry name" value="Homeodomain-like"/>
    <property type="match status" value="1"/>
</dbReference>
<evidence type="ECO:0000313" key="5">
    <source>
        <dbReference type="EMBL" id="MDO1535067.1"/>
    </source>
</evidence>
<evidence type="ECO:0000313" key="6">
    <source>
        <dbReference type="Proteomes" id="UP001169027"/>
    </source>
</evidence>
<organism evidence="5 6">
    <name type="scientific">Variovorax ginsengisoli</name>
    <dbReference type="NCBI Taxonomy" id="363844"/>
    <lineage>
        <taxon>Bacteria</taxon>
        <taxon>Pseudomonadati</taxon>
        <taxon>Pseudomonadota</taxon>
        <taxon>Betaproteobacteria</taxon>
        <taxon>Burkholderiales</taxon>
        <taxon>Comamonadaceae</taxon>
        <taxon>Variovorax</taxon>
    </lineage>
</organism>
<dbReference type="PANTHER" id="PTHR47894:SF1">
    <property type="entry name" value="HTH-TYPE TRANSCRIPTIONAL REGULATOR VQSM"/>
    <property type="match status" value="1"/>
</dbReference>
<dbReference type="Pfam" id="PF12833">
    <property type="entry name" value="HTH_18"/>
    <property type="match status" value="1"/>
</dbReference>
<name>A0ABT8SA27_9BURK</name>
<keyword evidence="3" id="KW-0804">Transcription</keyword>
<dbReference type="Gene3D" id="1.10.10.60">
    <property type="entry name" value="Homeodomain-like"/>
    <property type="match status" value="1"/>
</dbReference>